<proteinExistence type="predicted"/>
<keyword evidence="4" id="KW-1185">Reference proteome</keyword>
<dbReference type="EMBL" id="CP078093">
    <property type="protein sequence ID" value="QXM06120.1"/>
    <property type="molecule type" value="Genomic_DNA"/>
</dbReference>
<dbReference type="Proteomes" id="UP000886818">
    <property type="component" value="Chromosome"/>
</dbReference>
<keyword evidence="2" id="KW-0812">Transmembrane</keyword>
<dbReference type="RefSeq" id="WP_218282817.1">
    <property type="nucleotide sequence ID" value="NZ_CP078093.1"/>
</dbReference>
<evidence type="ECO:0000313" key="4">
    <source>
        <dbReference type="Proteomes" id="UP000886818"/>
    </source>
</evidence>
<feature type="coiled-coil region" evidence="1">
    <location>
        <begin position="54"/>
        <end position="99"/>
    </location>
</feature>
<organism evidence="3 4">
    <name type="scientific">Crassaminicella indica</name>
    <dbReference type="NCBI Taxonomy" id="2855394"/>
    <lineage>
        <taxon>Bacteria</taxon>
        <taxon>Bacillati</taxon>
        <taxon>Bacillota</taxon>
        <taxon>Clostridia</taxon>
        <taxon>Eubacteriales</taxon>
        <taxon>Clostridiaceae</taxon>
        <taxon>Crassaminicella</taxon>
    </lineage>
</organism>
<evidence type="ECO:0000256" key="2">
    <source>
        <dbReference type="SAM" id="Phobius"/>
    </source>
</evidence>
<keyword evidence="2" id="KW-0472">Membrane</keyword>
<evidence type="ECO:0000256" key="1">
    <source>
        <dbReference type="SAM" id="Coils"/>
    </source>
</evidence>
<name>A0ABX8RAN3_9CLOT</name>
<evidence type="ECO:0008006" key="5">
    <source>
        <dbReference type="Google" id="ProtNLM"/>
    </source>
</evidence>
<dbReference type="InterPro" id="IPR046118">
    <property type="entry name" value="DUF6115"/>
</dbReference>
<accession>A0ABX8RAN3</accession>
<feature type="transmembrane region" description="Helical" evidence="2">
    <location>
        <begin position="6"/>
        <end position="22"/>
    </location>
</feature>
<dbReference type="Pfam" id="PF19610">
    <property type="entry name" value="DUF6115"/>
    <property type="match status" value="1"/>
</dbReference>
<evidence type="ECO:0000313" key="3">
    <source>
        <dbReference type="EMBL" id="QXM06120.1"/>
    </source>
</evidence>
<protein>
    <recommendedName>
        <fullName evidence="5">Helix-turn-helix domain-containing protein</fullName>
    </recommendedName>
</protein>
<sequence>MGDYIFFSIGIIIVIISIIMLRKNTNIQSEIKFQNNESNEIELLASIDLAENIIKELKEISEDTIKTLDEKTDEIYKMIKILDEKMEQYSSVLNEKKSKNNREFTGASYKLDLLNTKKEDDDLDIDTDKKKILQLYYQGYTPAQIAKKVDKGIGEVQLICSLKKR</sequence>
<keyword evidence="1" id="KW-0175">Coiled coil</keyword>
<keyword evidence="2" id="KW-1133">Transmembrane helix</keyword>
<reference evidence="3" key="1">
    <citation type="submission" date="2021-07" db="EMBL/GenBank/DDBJ databases">
        <title>Complete genome sequence of Crassaminicella sp. 143-21, isolated from a deep-sea hydrothermal vent.</title>
        <authorList>
            <person name="Li X."/>
        </authorList>
    </citation>
    <scope>NUCLEOTIDE SEQUENCE</scope>
    <source>
        <strain evidence="3">143-21</strain>
    </source>
</reference>
<gene>
    <name evidence="3" type="ORF">KVH43_12325</name>
</gene>